<comment type="caution">
    <text evidence="2">The sequence shown here is derived from an EMBL/GenBank/DDBJ whole genome shotgun (WGS) entry which is preliminary data.</text>
</comment>
<reference evidence="2 3" key="1">
    <citation type="submission" date="2020-02" db="EMBL/GenBank/DDBJ databases">
        <title>Whole-genome analyses of novel actinobacteria.</title>
        <authorList>
            <person name="Sahin N."/>
        </authorList>
    </citation>
    <scope>NUCLEOTIDE SEQUENCE [LARGE SCALE GENOMIC DNA]</scope>
    <source>
        <strain evidence="2 3">A7024</strain>
    </source>
</reference>
<dbReference type="PANTHER" id="PTHR48079:SF6">
    <property type="entry name" value="NAD(P)-BINDING DOMAIN-CONTAINING PROTEIN-RELATED"/>
    <property type="match status" value="1"/>
</dbReference>
<evidence type="ECO:0000313" key="2">
    <source>
        <dbReference type="EMBL" id="NGN67351.1"/>
    </source>
</evidence>
<dbReference type="InterPro" id="IPR001509">
    <property type="entry name" value="Epimerase_deHydtase"/>
</dbReference>
<organism evidence="2 3">
    <name type="scientific">Streptomyces coryli</name>
    <dbReference type="NCBI Taxonomy" id="1128680"/>
    <lineage>
        <taxon>Bacteria</taxon>
        <taxon>Bacillati</taxon>
        <taxon>Actinomycetota</taxon>
        <taxon>Actinomycetes</taxon>
        <taxon>Kitasatosporales</taxon>
        <taxon>Streptomycetaceae</taxon>
        <taxon>Streptomyces</taxon>
    </lineage>
</organism>
<gene>
    <name evidence="2" type="ORF">G5C51_26035</name>
</gene>
<dbReference type="Pfam" id="PF01370">
    <property type="entry name" value="Epimerase"/>
    <property type="match status" value="1"/>
</dbReference>
<dbReference type="GO" id="GO:0005737">
    <property type="term" value="C:cytoplasm"/>
    <property type="evidence" value="ECO:0007669"/>
    <property type="project" value="TreeGrafter"/>
</dbReference>
<dbReference type="GO" id="GO:0004029">
    <property type="term" value="F:aldehyde dehydrogenase (NAD+) activity"/>
    <property type="evidence" value="ECO:0007669"/>
    <property type="project" value="TreeGrafter"/>
</dbReference>
<dbReference type="PANTHER" id="PTHR48079">
    <property type="entry name" value="PROTEIN YEEZ"/>
    <property type="match status" value="1"/>
</dbReference>
<dbReference type="SUPFAM" id="SSF51735">
    <property type="entry name" value="NAD(P)-binding Rossmann-fold domains"/>
    <property type="match status" value="1"/>
</dbReference>
<dbReference type="RefSeq" id="WP_165240646.1">
    <property type="nucleotide sequence ID" value="NZ_JAAKZV010000137.1"/>
</dbReference>
<dbReference type="EMBL" id="JAAKZV010000137">
    <property type="protein sequence ID" value="NGN67351.1"/>
    <property type="molecule type" value="Genomic_DNA"/>
</dbReference>
<dbReference type="Gene3D" id="3.40.50.720">
    <property type="entry name" value="NAD(P)-binding Rossmann-like Domain"/>
    <property type="match status" value="1"/>
</dbReference>
<protein>
    <submittedName>
        <fullName evidence="2">NAD(P)-dependent oxidoreductase</fullName>
    </submittedName>
</protein>
<keyword evidence="3" id="KW-1185">Reference proteome</keyword>
<proteinExistence type="predicted"/>
<sequence length="314" mass="33060">MKILVTGASGAIGSQLVPQLVAAGHTVIATTTSEAKTARLREAGAEPVVLDVLDSEAVREAVGRTRPEVIVHQATALAGNLKLRHVDKDFAVTNRLRTEGTDNLLEAAAEFGVRRFVAQSAMQVGYARTGGPVKTEEDPVDTHPAPGSERTLAAILHLENAVTPAPGIEGVVLRYGGFYGPGTSLERGGEQLELVRKRQFPIVGGGGGIWSFTHVADGARATVAAVEGGAPGIYNVVDDDPAPLSEWLPVLAETMGAKPPMRVPRWVGKLLAGEFIAMASTEIRGASNAKAKKEFGWAPRYASWRDGFQAELGG</sequence>
<feature type="domain" description="NAD-dependent epimerase/dehydratase" evidence="1">
    <location>
        <begin position="3"/>
        <end position="236"/>
    </location>
</feature>
<evidence type="ECO:0000259" key="1">
    <source>
        <dbReference type="Pfam" id="PF01370"/>
    </source>
</evidence>
<accession>A0A6G4U847</accession>
<dbReference type="InterPro" id="IPR036291">
    <property type="entry name" value="NAD(P)-bd_dom_sf"/>
</dbReference>
<name>A0A6G4U847_9ACTN</name>
<evidence type="ECO:0000313" key="3">
    <source>
        <dbReference type="Proteomes" id="UP000481583"/>
    </source>
</evidence>
<dbReference type="InterPro" id="IPR051783">
    <property type="entry name" value="NAD(P)-dependent_oxidoreduct"/>
</dbReference>
<dbReference type="Proteomes" id="UP000481583">
    <property type="component" value="Unassembled WGS sequence"/>
</dbReference>
<dbReference type="AlphaFoldDB" id="A0A6G4U847"/>